<dbReference type="PANTHER" id="PTHR43356">
    <property type="entry name" value="PHOSPHATE ACETYLTRANSFERASE"/>
    <property type="match status" value="1"/>
</dbReference>
<dbReference type="GO" id="GO:0016746">
    <property type="term" value="F:acyltransferase activity"/>
    <property type="evidence" value="ECO:0007669"/>
    <property type="project" value="UniProtKB-KW"/>
</dbReference>
<dbReference type="EMBL" id="WPAF01000060">
    <property type="protein sequence ID" value="KAF0132410.1"/>
    <property type="molecule type" value="Genomic_DNA"/>
</dbReference>
<evidence type="ECO:0000313" key="4">
    <source>
        <dbReference type="EMBL" id="KAF0132410.1"/>
    </source>
</evidence>
<comment type="caution">
    <text evidence="4">The sequence shown here is derived from an EMBL/GenBank/DDBJ whole genome shotgun (WGS) entry which is preliminary data.</text>
</comment>
<feature type="domain" description="Phosphate acetyl/butaryl transferase" evidence="3">
    <location>
        <begin position="1"/>
        <end position="157"/>
    </location>
</feature>
<dbReference type="SUPFAM" id="SSF53659">
    <property type="entry name" value="Isocitrate/Isopropylmalate dehydrogenase-like"/>
    <property type="match status" value="1"/>
</dbReference>
<gene>
    <name evidence="4" type="ORF">FD145_1641</name>
</gene>
<dbReference type="Pfam" id="PF01515">
    <property type="entry name" value="PTA_PTB"/>
    <property type="match status" value="1"/>
</dbReference>
<accession>A0A833KZD8</accession>
<dbReference type="Gene3D" id="3.40.718.10">
    <property type="entry name" value="Isopropylmalate Dehydrogenase"/>
    <property type="match status" value="1"/>
</dbReference>
<protein>
    <submittedName>
        <fullName evidence="4">Phosphotransacetylase</fullName>
    </submittedName>
</protein>
<sequence length="165" mass="17444">TDAGVNISPDLTRKMQIIENAVKMAKVIGIKKPKVAVLAAVEKVIYPAMPATRDADLLAQMSKQGRFKDAIVEGPYALDNAVSIESARTKGITGQVAGQADILLVPNIEAGNILYKSLTCFAKADAAGIVVGASHPLVVSSRADDAETKFLSILLAAVYAERHEE</sequence>
<dbReference type="InterPro" id="IPR002505">
    <property type="entry name" value="PTA_PTB"/>
</dbReference>
<evidence type="ECO:0000256" key="2">
    <source>
        <dbReference type="ARBA" id="ARBA00023315"/>
    </source>
</evidence>
<dbReference type="Proteomes" id="UP000488506">
    <property type="component" value="Unassembled WGS sequence"/>
</dbReference>
<dbReference type="PANTHER" id="PTHR43356:SF2">
    <property type="entry name" value="PHOSPHATE ACETYLTRANSFERASE"/>
    <property type="match status" value="1"/>
</dbReference>
<keyword evidence="1" id="KW-0808">Transferase</keyword>
<reference evidence="4 5" key="1">
    <citation type="submission" date="2019-12" db="EMBL/GenBank/DDBJ databases">
        <authorList>
            <person name="Wolfe R."/>
            <person name="Danczak R."/>
            <person name="Wilkins M."/>
        </authorList>
    </citation>
    <scope>NUCLEOTIDE SEQUENCE [LARGE SCALE GENOMIC DNA]</scope>
    <source>
        <strain evidence="4">X2_MaxBin.013</strain>
    </source>
</reference>
<feature type="non-terminal residue" evidence="4">
    <location>
        <position position="1"/>
    </location>
</feature>
<keyword evidence="2" id="KW-0012">Acyltransferase</keyword>
<evidence type="ECO:0000256" key="1">
    <source>
        <dbReference type="ARBA" id="ARBA00022679"/>
    </source>
</evidence>
<proteinExistence type="predicted"/>
<organism evidence="4 5">
    <name type="scientific">Candidatus Saganbacteria bacterium</name>
    <dbReference type="NCBI Taxonomy" id="2575572"/>
    <lineage>
        <taxon>Bacteria</taxon>
        <taxon>Bacillati</taxon>
        <taxon>Saganbacteria</taxon>
    </lineage>
</organism>
<name>A0A833KZD8_UNCSA</name>
<dbReference type="InterPro" id="IPR050500">
    <property type="entry name" value="Phos_Acetyltrans/Butyryltrans"/>
</dbReference>
<dbReference type="AlphaFoldDB" id="A0A833KZD8"/>
<evidence type="ECO:0000259" key="3">
    <source>
        <dbReference type="Pfam" id="PF01515"/>
    </source>
</evidence>
<evidence type="ECO:0000313" key="5">
    <source>
        <dbReference type="Proteomes" id="UP000488506"/>
    </source>
</evidence>